<dbReference type="InterPro" id="IPR013249">
    <property type="entry name" value="RNA_pol_sigma70_r4_t2"/>
</dbReference>
<evidence type="ECO:0000256" key="3">
    <source>
        <dbReference type="ARBA" id="ARBA00023082"/>
    </source>
</evidence>
<dbReference type="Gene3D" id="1.10.10.10">
    <property type="entry name" value="Winged helix-like DNA-binding domain superfamily/Winged helix DNA-binding domain"/>
    <property type="match status" value="1"/>
</dbReference>
<dbReference type="InterPro" id="IPR013324">
    <property type="entry name" value="RNA_pol_sigma_r3/r4-like"/>
</dbReference>
<reference evidence="7" key="1">
    <citation type="submission" date="2006-09" db="EMBL/GenBank/DDBJ databases">
        <title>Complete sequence of Rhodopseudomonas palustris BisA53.</title>
        <authorList>
            <consortium name="US DOE Joint Genome Institute"/>
            <person name="Copeland A."/>
            <person name="Lucas S."/>
            <person name="Lapidus A."/>
            <person name="Barry K."/>
            <person name="Detter J.C."/>
            <person name="Glavina del Rio T."/>
            <person name="Hammon N."/>
            <person name="Israni S."/>
            <person name="Dalin E."/>
            <person name="Tice H."/>
            <person name="Pitluck S."/>
            <person name="Chain P."/>
            <person name="Malfatti S."/>
            <person name="Shin M."/>
            <person name="Vergez L."/>
            <person name="Schmutz J."/>
            <person name="Larimer F."/>
            <person name="Land M."/>
            <person name="Hauser L."/>
            <person name="Pelletier D.A."/>
            <person name="Kyrpides N."/>
            <person name="Kim E."/>
            <person name="Harwood C.S."/>
            <person name="Oda Y."/>
            <person name="Richardson P."/>
        </authorList>
    </citation>
    <scope>NUCLEOTIDE SEQUENCE [LARGE SCALE GENOMIC DNA]</scope>
    <source>
        <strain evidence="7">BisA53</strain>
    </source>
</reference>
<dbReference type="KEGG" id="rpe:RPE_2670"/>
<dbReference type="GO" id="GO:0016987">
    <property type="term" value="F:sigma factor activity"/>
    <property type="evidence" value="ECO:0007669"/>
    <property type="project" value="UniProtKB-KW"/>
</dbReference>
<dbReference type="InterPro" id="IPR036388">
    <property type="entry name" value="WH-like_DNA-bd_sf"/>
</dbReference>
<proteinExistence type="inferred from homology"/>
<evidence type="ECO:0000256" key="5">
    <source>
        <dbReference type="SAM" id="MobiDB-lite"/>
    </source>
</evidence>
<dbReference type="Gene3D" id="1.10.1740.10">
    <property type="match status" value="1"/>
</dbReference>
<evidence type="ECO:0000313" key="7">
    <source>
        <dbReference type="EMBL" id="ABJ06607.1"/>
    </source>
</evidence>
<dbReference type="OrthoDB" id="9794372at2"/>
<dbReference type="GO" id="GO:0003677">
    <property type="term" value="F:DNA binding"/>
    <property type="evidence" value="ECO:0007669"/>
    <property type="project" value="InterPro"/>
</dbReference>
<keyword evidence="3" id="KW-0731">Sigma factor</keyword>
<accession>Q07N77</accession>
<name>Q07N77_RHOP5</name>
<evidence type="ECO:0000256" key="2">
    <source>
        <dbReference type="ARBA" id="ARBA00023015"/>
    </source>
</evidence>
<dbReference type="InterPro" id="IPR013325">
    <property type="entry name" value="RNA_pol_sigma_r2"/>
</dbReference>
<dbReference type="HOGENOM" id="CLU_047691_12_3_5"/>
<dbReference type="GO" id="GO:0006352">
    <property type="term" value="P:DNA-templated transcription initiation"/>
    <property type="evidence" value="ECO:0007669"/>
    <property type="project" value="InterPro"/>
</dbReference>
<keyword evidence="4" id="KW-0804">Transcription</keyword>
<organism evidence="7">
    <name type="scientific">Rhodopseudomonas palustris (strain BisA53)</name>
    <dbReference type="NCBI Taxonomy" id="316055"/>
    <lineage>
        <taxon>Bacteria</taxon>
        <taxon>Pseudomonadati</taxon>
        <taxon>Pseudomonadota</taxon>
        <taxon>Alphaproteobacteria</taxon>
        <taxon>Hyphomicrobiales</taxon>
        <taxon>Nitrobacteraceae</taxon>
        <taxon>Rhodopseudomonas</taxon>
    </lineage>
</organism>
<dbReference type="STRING" id="316055.RPE_2670"/>
<dbReference type="Pfam" id="PF08281">
    <property type="entry name" value="Sigma70_r4_2"/>
    <property type="match status" value="1"/>
</dbReference>
<dbReference type="AlphaFoldDB" id="Q07N77"/>
<protein>
    <submittedName>
        <fullName evidence="7">RNA polymerase, sigma-24 subunit, ECF subfamily</fullName>
    </submittedName>
</protein>
<evidence type="ECO:0000259" key="6">
    <source>
        <dbReference type="Pfam" id="PF08281"/>
    </source>
</evidence>
<dbReference type="SUPFAM" id="SSF88659">
    <property type="entry name" value="Sigma3 and sigma4 domains of RNA polymerase sigma factors"/>
    <property type="match status" value="1"/>
</dbReference>
<evidence type="ECO:0000256" key="1">
    <source>
        <dbReference type="ARBA" id="ARBA00010641"/>
    </source>
</evidence>
<dbReference type="PANTHER" id="PTHR43133">
    <property type="entry name" value="RNA POLYMERASE ECF-TYPE SIGMA FACTO"/>
    <property type="match status" value="1"/>
</dbReference>
<dbReference type="InterPro" id="IPR039425">
    <property type="entry name" value="RNA_pol_sigma-70-like"/>
</dbReference>
<feature type="region of interest" description="Disordered" evidence="5">
    <location>
        <begin position="195"/>
        <end position="214"/>
    </location>
</feature>
<dbReference type="NCBIfam" id="TIGR02937">
    <property type="entry name" value="sigma70-ECF"/>
    <property type="match status" value="1"/>
</dbReference>
<gene>
    <name evidence="7" type="ordered locus">RPE_2670</name>
</gene>
<comment type="similarity">
    <text evidence="1">Belongs to the sigma-70 factor family. ECF subfamily.</text>
</comment>
<feature type="domain" description="RNA polymerase sigma factor 70 region 4 type 2" evidence="6">
    <location>
        <begin position="120"/>
        <end position="172"/>
    </location>
</feature>
<evidence type="ECO:0000256" key="4">
    <source>
        <dbReference type="ARBA" id="ARBA00023163"/>
    </source>
</evidence>
<dbReference type="eggNOG" id="COG1595">
    <property type="taxonomic scope" value="Bacteria"/>
</dbReference>
<sequence length="214" mass="24496">MLVREIDWACVMIDPSRSALLDTLVDRYDDFKRRLTSRLGSPELACEALQDTFLRLASTTVLGTVQSPHAYVLRTAFNIAINRLVAEKRRVNSVDTDTLIEIADDAPSPMQIVEARSDLEALKYVLHELPRRRREIVVAVALNEVPIPVLAKRFGVTVRTIQIELKQALLHCSERLERRPQAILARRPLRFDETNTQRRFSDRRRPTAARSAED</sequence>
<dbReference type="InterPro" id="IPR014284">
    <property type="entry name" value="RNA_pol_sigma-70_dom"/>
</dbReference>
<dbReference type="SUPFAM" id="SSF88946">
    <property type="entry name" value="Sigma2 domain of RNA polymerase sigma factors"/>
    <property type="match status" value="1"/>
</dbReference>
<dbReference type="PANTHER" id="PTHR43133:SF63">
    <property type="entry name" value="RNA POLYMERASE SIGMA FACTOR FECI-RELATED"/>
    <property type="match status" value="1"/>
</dbReference>
<keyword evidence="2" id="KW-0805">Transcription regulation</keyword>
<dbReference type="EMBL" id="CP000463">
    <property type="protein sequence ID" value="ABJ06607.1"/>
    <property type="molecule type" value="Genomic_DNA"/>
</dbReference>